<feature type="chain" id="PRO_5038778020" evidence="1">
    <location>
        <begin position="22"/>
        <end position="199"/>
    </location>
</feature>
<protein>
    <submittedName>
        <fullName evidence="2">DUF3575 domain-containing protein</fullName>
    </submittedName>
</protein>
<gene>
    <name evidence="2" type="ORF">H9977_12550</name>
</gene>
<evidence type="ECO:0000256" key="1">
    <source>
        <dbReference type="SAM" id="SignalP"/>
    </source>
</evidence>
<dbReference type="Pfam" id="PF12099">
    <property type="entry name" value="DUF3575"/>
    <property type="match status" value="1"/>
</dbReference>
<organism evidence="2 3">
    <name type="scientific">Candidatus Parabacteroides intestinipullorum</name>
    <dbReference type="NCBI Taxonomy" id="2838723"/>
    <lineage>
        <taxon>Bacteria</taxon>
        <taxon>Pseudomonadati</taxon>
        <taxon>Bacteroidota</taxon>
        <taxon>Bacteroidia</taxon>
        <taxon>Bacteroidales</taxon>
        <taxon>Tannerellaceae</taxon>
        <taxon>Parabacteroides</taxon>
    </lineage>
</organism>
<reference evidence="2" key="2">
    <citation type="submission" date="2021-04" db="EMBL/GenBank/DDBJ databases">
        <authorList>
            <person name="Gilroy R."/>
        </authorList>
    </citation>
    <scope>NUCLEOTIDE SEQUENCE</scope>
    <source>
        <strain evidence="2">ChiGjej6B6-14162</strain>
    </source>
</reference>
<reference evidence="2" key="1">
    <citation type="journal article" date="2021" name="PeerJ">
        <title>Extensive microbial diversity within the chicken gut microbiome revealed by metagenomics and culture.</title>
        <authorList>
            <person name="Gilroy R."/>
            <person name="Ravi A."/>
            <person name="Getino M."/>
            <person name="Pursley I."/>
            <person name="Horton D.L."/>
            <person name="Alikhan N.F."/>
            <person name="Baker D."/>
            <person name="Gharbi K."/>
            <person name="Hall N."/>
            <person name="Watson M."/>
            <person name="Adriaenssens E.M."/>
            <person name="Foster-Nyarko E."/>
            <person name="Jarju S."/>
            <person name="Secka A."/>
            <person name="Antonio M."/>
            <person name="Oren A."/>
            <person name="Chaudhuri R.R."/>
            <person name="La Ragione R."/>
            <person name="Hildebrand F."/>
            <person name="Pallen M.J."/>
        </authorList>
    </citation>
    <scope>NUCLEOTIDE SEQUENCE</scope>
    <source>
        <strain evidence="2">ChiGjej6B6-14162</strain>
    </source>
</reference>
<dbReference type="AlphaFoldDB" id="A0A9D1XAS8"/>
<comment type="caution">
    <text evidence="2">The sequence shown here is derived from an EMBL/GenBank/DDBJ whole genome shotgun (WGS) entry which is preliminary data.</text>
</comment>
<dbReference type="Proteomes" id="UP000886740">
    <property type="component" value="Unassembled WGS sequence"/>
</dbReference>
<name>A0A9D1XAS8_9BACT</name>
<dbReference type="InterPro" id="IPR036709">
    <property type="entry name" value="Autotransporte_beta_dom_sf"/>
</dbReference>
<dbReference type="InterPro" id="IPR021958">
    <property type="entry name" value="DUF3575"/>
</dbReference>
<evidence type="ECO:0000313" key="2">
    <source>
        <dbReference type="EMBL" id="HIX75844.1"/>
    </source>
</evidence>
<sequence length="199" mass="22725">MRKLLLIWLIASTFGTALSWAQKPVYEGGKAPVVALKTNALYWATTTPNLGLEFRLAKKWTLEAEVGLNPFDGKNEDGSYGRSLKHFRVHPELRYWFCESFYGHFLGLHVPFIAYNFADLKILDLEDERRQGWGTGVGISYGYQWLLHKHWNLEASLGVGYLYLNYDKFPCANCGNKSADNTKHYFGPTQAAVSLIYLF</sequence>
<evidence type="ECO:0000313" key="3">
    <source>
        <dbReference type="Proteomes" id="UP000886740"/>
    </source>
</evidence>
<keyword evidence="1" id="KW-0732">Signal</keyword>
<proteinExistence type="predicted"/>
<dbReference type="EMBL" id="DXEL01000085">
    <property type="protein sequence ID" value="HIX75844.1"/>
    <property type="molecule type" value="Genomic_DNA"/>
</dbReference>
<feature type="signal peptide" evidence="1">
    <location>
        <begin position="1"/>
        <end position="21"/>
    </location>
</feature>
<accession>A0A9D1XAS8</accession>
<dbReference type="SUPFAM" id="SSF103515">
    <property type="entry name" value="Autotransporter"/>
    <property type="match status" value="1"/>
</dbReference>